<protein>
    <recommendedName>
        <fullName evidence="1">DUF4246 domain-containing protein</fullName>
    </recommendedName>
</protein>
<dbReference type="EMBL" id="JBHFEH010000003">
    <property type="protein sequence ID" value="KAL2058186.1"/>
    <property type="molecule type" value="Genomic_DNA"/>
</dbReference>
<evidence type="ECO:0000313" key="2">
    <source>
        <dbReference type="EMBL" id="KAL2058186.1"/>
    </source>
</evidence>
<proteinExistence type="predicted"/>
<evidence type="ECO:0000313" key="3">
    <source>
        <dbReference type="Proteomes" id="UP001590951"/>
    </source>
</evidence>
<reference evidence="2 3" key="1">
    <citation type="submission" date="2024-09" db="EMBL/GenBank/DDBJ databases">
        <title>Rethinking Asexuality: The Enigmatic Case of Functional Sexual Genes in Lepraria (Stereocaulaceae).</title>
        <authorList>
            <person name="Doellman M."/>
            <person name="Sun Y."/>
            <person name="Barcenas-Pena A."/>
            <person name="Lumbsch H.T."/>
            <person name="Grewe F."/>
        </authorList>
    </citation>
    <scope>NUCLEOTIDE SEQUENCE [LARGE SCALE GENOMIC DNA]</scope>
    <source>
        <strain evidence="2 3">Grewe 0041</strain>
    </source>
</reference>
<keyword evidence="3" id="KW-1185">Reference proteome</keyword>
<evidence type="ECO:0000259" key="1">
    <source>
        <dbReference type="Pfam" id="PF14033"/>
    </source>
</evidence>
<feature type="domain" description="DUF4246" evidence="1">
    <location>
        <begin position="2"/>
        <end position="76"/>
    </location>
</feature>
<gene>
    <name evidence="2" type="ORF">ABVK25_001804</name>
</gene>
<name>A0ABR4BMX5_9LECA</name>
<comment type="caution">
    <text evidence="2">The sequence shown here is derived from an EMBL/GenBank/DDBJ whole genome shotgun (WGS) entry which is preliminary data.</text>
</comment>
<organism evidence="2 3">
    <name type="scientific">Lepraria finkii</name>
    <dbReference type="NCBI Taxonomy" id="1340010"/>
    <lineage>
        <taxon>Eukaryota</taxon>
        <taxon>Fungi</taxon>
        <taxon>Dikarya</taxon>
        <taxon>Ascomycota</taxon>
        <taxon>Pezizomycotina</taxon>
        <taxon>Lecanoromycetes</taxon>
        <taxon>OSLEUM clade</taxon>
        <taxon>Lecanoromycetidae</taxon>
        <taxon>Lecanorales</taxon>
        <taxon>Lecanorineae</taxon>
        <taxon>Stereocaulaceae</taxon>
        <taxon>Lepraria</taxon>
    </lineage>
</organism>
<accession>A0ABR4BMX5</accession>
<sequence length="95" mass="11147">MAWSNRYQWLPFDVRLADKGFDLFPSTNSIVSYTNNAHPVDHRAFHYVTEKLIDKLMPLFNSTFADIKVSGYQDQRWHLAELGREPMILREPGSF</sequence>
<dbReference type="InterPro" id="IPR049192">
    <property type="entry name" value="DUF4246_C"/>
</dbReference>
<dbReference type="Proteomes" id="UP001590951">
    <property type="component" value="Unassembled WGS sequence"/>
</dbReference>
<dbReference type="Pfam" id="PF14033">
    <property type="entry name" value="DUF4246"/>
    <property type="match status" value="1"/>
</dbReference>